<comment type="similarity">
    <text evidence="1">Belongs to the UPF0213 family.</text>
</comment>
<proteinExistence type="inferred from homology"/>
<dbReference type="PROSITE" id="PS50164">
    <property type="entry name" value="GIY_YIG"/>
    <property type="match status" value="1"/>
</dbReference>
<comment type="caution">
    <text evidence="3">The sequence shown here is derived from an EMBL/GenBank/DDBJ whole genome shotgun (WGS) entry which is preliminary data.</text>
</comment>
<evidence type="ECO:0000313" key="4">
    <source>
        <dbReference type="Proteomes" id="UP000234335"/>
    </source>
</evidence>
<dbReference type="AlphaFoldDB" id="A0A2I1M6J8"/>
<dbReference type="CDD" id="cd10448">
    <property type="entry name" value="GIY-YIG_unchar_3"/>
    <property type="match status" value="1"/>
</dbReference>
<evidence type="ECO:0000256" key="1">
    <source>
        <dbReference type="ARBA" id="ARBA00007435"/>
    </source>
</evidence>
<dbReference type="PANTHER" id="PTHR34477:SF5">
    <property type="entry name" value="BSL5627 PROTEIN"/>
    <property type="match status" value="1"/>
</dbReference>
<dbReference type="SUPFAM" id="SSF82771">
    <property type="entry name" value="GIY-YIG endonuclease"/>
    <property type="match status" value="1"/>
</dbReference>
<feature type="domain" description="GIY-YIG" evidence="2">
    <location>
        <begin position="1"/>
        <end position="71"/>
    </location>
</feature>
<evidence type="ECO:0000259" key="2">
    <source>
        <dbReference type="PROSITE" id="PS50164"/>
    </source>
</evidence>
<sequence length="90" mass="10828">MITNYTNSTLYIGVTNNLYRRLDEHKKKKTNGFTAHYNVYKLVYVESTPDIYAAIAREKQLKRWSRTKKDKLVNSQNPEWKDLMIEWNKN</sequence>
<reference evidence="3 4" key="1">
    <citation type="submission" date="2017-12" db="EMBL/GenBank/DDBJ databases">
        <title>Phylogenetic diversity of female urinary microbiome.</title>
        <authorList>
            <person name="Thomas-White K."/>
            <person name="Wolfe A.J."/>
        </authorList>
    </citation>
    <scope>NUCLEOTIDE SEQUENCE [LARGE SCALE GENOMIC DNA]</scope>
    <source>
        <strain evidence="3 4">UMB0119</strain>
    </source>
</reference>
<dbReference type="InterPro" id="IPR050190">
    <property type="entry name" value="UPF0213_domain"/>
</dbReference>
<dbReference type="Pfam" id="PF01541">
    <property type="entry name" value="GIY-YIG"/>
    <property type="match status" value="1"/>
</dbReference>
<name>A0A2I1M6J8_9FIRM</name>
<dbReference type="PANTHER" id="PTHR34477">
    <property type="entry name" value="UPF0213 PROTEIN YHBQ"/>
    <property type="match status" value="1"/>
</dbReference>
<keyword evidence="4" id="KW-1185">Reference proteome</keyword>
<evidence type="ECO:0000313" key="3">
    <source>
        <dbReference type="EMBL" id="PKZ15734.1"/>
    </source>
</evidence>
<dbReference type="Proteomes" id="UP000234335">
    <property type="component" value="Unassembled WGS sequence"/>
</dbReference>
<organism evidence="3 4">
    <name type="scientific">Anaerococcus octavius</name>
    <dbReference type="NCBI Taxonomy" id="54007"/>
    <lineage>
        <taxon>Bacteria</taxon>
        <taxon>Bacillati</taxon>
        <taxon>Bacillota</taxon>
        <taxon>Tissierellia</taxon>
        <taxon>Tissierellales</taxon>
        <taxon>Peptoniphilaceae</taxon>
        <taxon>Anaerococcus</taxon>
    </lineage>
</organism>
<dbReference type="OrthoDB" id="9807770at2"/>
<dbReference type="EMBL" id="PKGS01000006">
    <property type="protein sequence ID" value="PKZ15734.1"/>
    <property type="molecule type" value="Genomic_DNA"/>
</dbReference>
<accession>A0A2I1M6J8</accession>
<protein>
    <submittedName>
        <fullName evidence="3">Excinuclease ABC subunit C</fullName>
    </submittedName>
</protein>
<gene>
    <name evidence="3" type="ORF">CYJ34_07615</name>
</gene>
<dbReference type="InterPro" id="IPR000305">
    <property type="entry name" value="GIY-YIG_endonuc"/>
</dbReference>
<dbReference type="InterPro" id="IPR035901">
    <property type="entry name" value="GIY-YIG_endonuc_sf"/>
</dbReference>
<dbReference type="Gene3D" id="3.40.1440.10">
    <property type="entry name" value="GIY-YIG endonuclease"/>
    <property type="match status" value="1"/>
</dbReference>